<keyword evidence="2" id="KW-0699">rRNA-binding</keyword>
<organism evidence="10 11">
    <name type="scientific">Actinidia rufa</name>
    <dbReference type="NCBI Taxonomy" id="165716"/>
    <lineage>
        <taxon>Eukaryota</taxon>
        <taxon>Viridiplantae</taxon>
        <taxon>Streptophyta</taxon>
        <taxon>Embryophyta</taxon>
        <taxon>Tracheophyta</taxon>
        <taxon>Spermatophyta</taxon>
        <taxon>Magnoliopsida</taxon>
        <taxon>eudicotyledons</taxon>
        <taxon>Gunneridae</taxon>
        <taxon>Pentapetalae</taxon>
        <taxon>asterids</taxon>
        <taxon>Ericales</taxon>
        <taxon>Actinidiaceae</taxon>
        <taxon>Actinidia</taxon>
    </lineage>
</organism>
<dbReference type="GO" id="GO:1990904">
    <property type="term" value="C:ribonucleoprotein complex"/>
    <property type="evidence" value="ECO:0007669"/>
    <property type="project" value="UniProtKB-KW"/>
</dbReference>
<dbReference type="Pfam" id="PF01281">
    <property type="entry name" value="Ribosomal_L9_N"/>
    <property type="match status" value="1"/>
</dbReference>
<evidence type="ECO:0000313" key="10">
    <source>
        <dbReference type="EMBL" id="GFZ17842.1"/>
    </source>
</evidence>
<comment type="similarity">
    <text evidence="1">Belongs to the bacterial ribosomal protein bL9 family.</text>
</comment>
<dbReference type="InterPro" id="IPR036791">
    <property type="entry name" value="Ribosomal_bL9_C_sf"/>
</dbReference>
<dbReference type="AlphaFoldDB" id="A0A7J0H461"/>
<dbReference type="Pfam" id="PF03948">
    <property type="entry name" value="Ribosomal_L9_C"/>
    <property type="match status" value="1"/>
</dbReference>
<evidence type="ECO:0000256" key="7">
    <source>
        <dbReference type="ARBA" id="ARBA00035193"/>
    </source>
</evidence>
<dbReference type="GO" id="GO:0005840">
    <property type="term" value="C:ribosome"/>
    <property type="evidence" value="ECO:0007669"/>
    <property type="project" value="UniProtKB-KW"/>
</dbReference>
<evidence type="ECO:0000256" key="2">
    <source>
        <dbReference type="ARBA" id="ARBA00022730"/>
    </source>
</evidence>
<evidence type="ECO:0000256" key="5">
    <source>
        <dbReference type="ARBA" id="ARBA00023274"/>
    </source>
</evidence>
<keyword evidence="5" id="KW-0687">Ribonucleoprotein</keyword>
<dbReference type="Proteomes" id="UP000585474">
    <property type="component" value="Unassembled WGS sequence"/>
</dbReference>
<dbReference type="GO" id="GO:0003735">
    <property type="term" value="F:structural constituent of ribosome"/>
    <property type="evidence" value="ECO:0007669"/>
    <property type="project" value="InterPro"/>
</dbReference>
<dbReference type="InterPro" id="IPR036935">
    <property type="entry name" value="Ribosomal_bL9_N_sf"/>
</dbReference>
<dbReference type="InterPro" id="IPR020069">
    <property type="entry name" value="Ribosomal_bL9_C"/>
</dbReference>
<keyword evidence="11" id="KW-1185">Reference proteome</keyword>
<evidence type="ECO:0000256" key="8">
    <source>
        <dbReference type="ARBA" id="ARBA00035427"/>
    </source>
</evidence>
<dbReference type="PANTHER" id="PTHR21368">
    <property type="entry name" value="50S RIBOSOMAL PROTEIN L9"/>
    <property type="match status" value="1"/>
</dbReference>
<comment type="caution">
    <text evidence="10">The sequence shown here is derived from an EMBL/GenBank/DDBJ whole genome shotgun (WGS) entry which is preliminary data.</text>
</comment>
<protein>
    <recommendedName>
        <fullName evidence="7">Large ribosomal subunit protein bL9c</fullName>
    </recommendedName>
    <alternativeName>
        <fullName evidence="8">50S ribosomal protein L9, chloroplastic</fullName>
    </alternativeName>
    <alternativeName>
        <fullName evidence="6">CL9</fullName>
    </alternativeName>
</protein>
<dbReference type="SUPFAM" id="SSF55653">
    <property type="entry name" value="Ribosomal protein L9 C-domain"/>
    <property type="match status" value="1"/>
</dbReference>
<dbReference type="OrthoDB" id="5555409at2759"/>
<dbReference type="GO" id="GO:0006412">
    <property type="term" value="P:translation"/>
    <property type="evidence" value="ECO:0007669"/>
    <property type="project" value="InterPro"/>
</dbReference>
<name>A0A7J0H461_9ERIC</name>
<dbReference type="PROSITE" id="PS00651">
    <property type="entry name" value="RIBOSOMAL_L9"/>
    <property type="match status" value="1"/>
</dbReference>
<evidence type="ECO:0000256" key="1">
    <source>
        <dbReference type="ARBA" id="ARBA00010605"/>
    </source>
</evidence>
<sequence length="352" mass="39345">MASTAAGLSWNCSSSLIQSSHKLGNRVSERSSVMVVVAQKKVKKIRKIILKEDVTNVGEKGEVLDVRAGYFRNYLLPMGKAQIVTPLLLKRGKGFCSVDDLRTGNGVFPPPGLVLPAHSRTALMLPGRVGQKNTPMPKLVIDKGNYQRSAEYKREMRMEEERIEAEKQRVMKYCCGFMGYIGLTTFPSSMRNCIPFLGATLADSSKFKPVFTLVKEEAQQLAVIFETVGAFKVKRKEWERKANLWHRHASLCRTYASIECDVYPVFILLVASQDVDKRIVSLPEIRETGEYIALLKLHPDVTARVHHLLVNKCSTTSELTDGGCSIILRGEAVKSIRKLEECLPPDIKSGRC</sequence>
<evidence type="ECO:0000256" key="6">
    <source>
        <dbReference type="ARBA" id="ARBA00031047"/>
    </source>
</evidence>
<evidence type="ECO:0000313" key="11">
    <source>
        <dbReference type="Proteomes" id="UP000585474"/>
    </source>
</evidence>
<dbReference type="InterPro" id="IPR000244">
    <property type="entry name" value="Ribosomal_bL9"/>
</dbReference>
<proteinExistence type="inferred from homology"/>
<feature type="domain" description="Ribosomal protein L9" evidence="9">
    <location>
        <begin position="58"/>
        <end position="85"/>
    </location>
</feature>
<dbReference type="GO" id="GO:0019843">
    <property type="term" value="F:rRNA binding"/>
    <property type="evidence" value="ECO:0007669"/>
    <property type="project" value="UniProtKB-KW"/>
</dbReference>
<evidence type="ECO:0000256" key="3">
    <source>
        <dbReference type="ARBA" id="ARBA00022884"/>
    </source>
</evidence>
<evidence type="ECO:0000256" key="4">
    <source>
        <dbReference type="ARBA" id="ARBA00022980"/>
    </source>
</evidence>
<evidence type="ECO:0000259" key="9">
    <source>
        <dbReference type="PROSITE" id="PS00651"/>
    </source>
</evidence>
<dbReference type="Gene3D" id="3.40.5.10">
    <property type="entry name" value="Ribosomal protein L9, N-terminal domain"/>
    <property type="match status" value="1"/>
</dbReference>
<dbReference type="InterPro" id="IPR020070">
    <property type="entry name" value="Ribosomal_bL9_N"/>
</dbReference>
<reference evidence="10 11" key="1">
    <citation type="submission" date="2019-07" db="EMBL/GenBank/DDBJ databases">
        <title>De Novo Assembly of kiwifruit Actinidia rufa.</title>
        <authorList>
            <person name="Sugita-Konishi S."/>
            <person name="Sato K."/>
            <person name="Mori E."/>
            <person name="Abe Y."/>
            <person name="Kisaki G."/>
            <person name="Hamano K."/>
            <person name="Suezawa K."/>
            <person name="Otani M."/>
            <person name="Fukuda T."/>
            <person name="Manabe T."/>
            <person name="Gomi K."/>
            <person name="Tabuchi M."/>
            <person name="Akimitsu K."/>
            <person name="Kataoka I."/>
        </authorList>
    </citation>
    <scope>NUCLEOTIDE SEQUENCE [LARGE SCALE GENOMIC DNA]</scope>
    <source>
        <strain evidence="11">cv. Fuchu</strain>
    </source>
</reference>
<keyword evidence="4 10" id="KW-0689">Ribosomal protein</keyword>
<dbReference type="InterPro" id="IPR009027">
    <property type="entry name" value="Ribosomal_bL9/RNase_H1_N"/>
</dbReference>
<gene>
    <name evidence="10" type="ORF">Acr_26g0011120</name>
</gene>
<keyword evidence="3" id="KW-0694">RNA-binding</keyword>
<dbReference type="SUPFAM" id="SSF55658">
    <property type="entry name" value="L9 N-domain-like"/>
    <property type="match status" value="1"/>
</dbReference>
<dbReference type="EMBL" id="BJWL01000026">
    <property type="protein sequence ID" value="GFZ17842.1"/>
    <property type="molecule type" value="Genomic_DNA"/>
</dbReference>
<accession>A0A7J0H461</accession>